<gene>
    <name evidence="2" type="ORF">SD71_06730</name>
</gene>
<evidence type="ECO:0000313" key="2">
    <source>
        <dbReference type="EMBL" id="KIL36689.1"/>
    </source>
</evidence>
<name>A0ABR5A6K5_9BACL</name>
<reference evidence="2 3" key="1">
    <citation type="submission" date="2014-12" db="EMBL/GenBank/DDBJ databases">
        <title>Draft genome sequence of Cohnella kolymensis strain B-2846.</title>
        <authorList>
            <person name="Karlyshev A.V."/>
            <person name="Kudryashova E.B."/>
        </authorList>
    </citation>
    <scope>NUCLEOTIDE SEQUENCE [LARGE SCALE GENOMIC DNA]</scope>
    <source>
        <strain evidence="2 3">VKM B-2846</strain>
    </source>
</reference>
<dbReference type="Proteomes" id="UP000054526">
    <property type="component" value="Unassembled WGS sequence"/>
</dbReference>
<dbReference type="PANTHER" id="PTHR47505:SF1">
    <property type="entry name" value="DNA UTILIZATION PROTEIN YHGH"/>
    <property type="match status" value="1"/>
</dbReference>
<dbReference type="CDD" id="cd06223">
    <property type="entry name" value="PRTases_typeI"/>
    <property type="match status" value="1"/>
</dbReference>
<evidence type="ECO:0000256" key="1">
    <source>
        <dbReference type="ARBA" id="ARBA00008007"/>
    </source>
</evidence>
<dbReference type="Gene3D" id="3.40.50.2020">
    <property type="match status" value="1"/>
</dbReference>
<dbReference type="PANTHER" id="PTHR47505">
    <property type="entry name" value="DNA UTILIZATION PROTEIN YHGH"/>
    <property type="match status" value="1"/>
</dbReference>
<dbReference type="InterPro" id="IPR000836">
    <property type="entry name" value="PRTase_dom"/>
</dbReference>
<proteinExistence type="inferred from homology"/>
<comment type="caution">
    <text evidence="2">The sequence shown here is derived from an EMBL/GenBank/DDBJ whole genome shotgun (WGS) entry which is preliminary data.</text>
</comment>
<protein>
    <recommendedName>
        <fullName evidence="4">ComF family protein</fullName>
    </recommendedName>
</protein>
<keyword evidence="3" id="KW-1185">Reference proteome</keyword>
<accession>A0ABR5A6K5</accession>
<dbReference type="SUPFAM" id="SSF53271">
    <property type="entry name" value="PRTase-like"/>
    <property type="match status" value="1"/>
</dbReference>
<evidence type="ECO:0008006" key="4">
    <source>
        <dbReference type="Google" id="ProtNLM"/>
    </source>
</evidence>
<dbReference type="InterPro" id="IPR051910">
    <property type="entry name" value="ComF/GntX_DNA_util-trans"/>
</dbReference>
<dbReference type="EMBL" id="JXAL01000006">
    <property type="protein sequence ID" value="KIL36689.1"/>
    <property type="molecule type" value="Genomic_DNA"/>
</dbReference>
<dbReference type="InterPro" id="IPR029057">
    <property type="entry name" value="PRTase-like"/>
</dbReference>
<comment type="similarity">
    <text evidence="1">Belongs to the ComF/GntX family.</text>
</comment>
<organism evidence="2 3">
    <name type="scientific">Cohnella kolymensis</name>
    <dbReference type="NCBI Taxonomy" id="1590652"/>
    <lineage>
        <taxon>Bacteria</taxon>
        <taxon>Bacillati</taxon>
        <taxon>Bacillota</taxon>
        <taxon>Bacilli</taxon>
        <taxon>Bacillales</taxon>
        <taxon>Paenibacillaceae</taxon>
        <taxon>Cohnella</taxon>
    </lineage>
</organism>
<evidence type="ECO:0000313" key="3">
    <source>
        <dbReference type="Proteomes" id="UP000054526"/>
    </source>
</evidence>
<sequence length="262" mass="29653">MLTQISKWFSATPVPCPLCGRSSAQTSSKPPIPVRHPAARRVLSTLCASCLVGIPWIVAPICRVCGRAEDCQDCVRRKVRYYNRSRCSVRYDSLMKDWLALYKYRGHEKLEPVLAAMLAFAYERLNDELGSRNTYPFFHTITSVPLAPERLQERGFNQAERLAVQLSQWYGIRCRPLLARLRHTEKQSLKTRQSRVNDMMGNFAATSAVDSTDNLPNSVHRIILIDDVYTTGSTINECARVLKESSAPDSPAEIYGLLWARS</sequence>